<gene>
    <name evidence="4" type="primary">mcrC</name>
</gene>
<dbReference type="AlphaFoldDB" id="Q49175"/>
<dbReference type="EMBL" id="J03375">
    <property type="protein sequence ID" value="AAA72195.1"/>
    <property type="molecule type" value="Genomic_DNA"/>
</dbReference>
<name>Q49175_METFE</name>
<reference evidence="4" key="1">
    <citation type="journal article" date="1988" name="J. Bacteriol.">
        <title>Structure and comparative analysis of the genes encoding component C of methyl coenzyme M reductase in the extremely thermophilic archaebacterium Methanothermus fervidus.</title>
        <authorList>
            <person name="Weil C.F."/>
            <person name="Cram D.S."/>
            <person name="Sherf B.A."/>
            <person name="Reeve J.N."/>
        </authorList>
    </citation>
    <scope>NUCLEOTIDE SEQUENCE</scope>
</reference>
<sequence>MIGRTTHIVDCRETMGLGEGGGLAQRGTFAQCGGDVVAVAMSPGRRHITKPICEITFALRENDIKVSTLVLNAGAGVPSDAPEAGAGGLFGITPEEAEQIGRHKLALVHLGAVRYHIIYKARLILRNVSMVPCIIVCEYPVDFEDFAKIGVKTRAVMPDKPQTKGIVVDIVSGVVRGETCPQEKLDEIVNKVKKWLNVLTRLEY</sequence>
<dbReference type="PIRSF" id="PIRSF003137">
    <property type="entry name" value="McrC"/>
    <property type="match status" value="1"/>
</dbReference>
<dbReference type="NCBIfam" id="TIGR03264">
    <property type="entry name" value="met_CoM_red_C"/>
    <property type="match status" value="1"/>
</dbReference>
<accession>Q49175</accession>
<evidence type="ECO:0000313" key="4">
    <source>
        <dbReference type="EMBL" id="AAA72195.1"/>
    </source>
</evidence>
<dbReference type="GO" id="GO:0015948">
    <property type="term" value="P:methanogenesis"/>
    <property type="evidence" value="ECO:0007669"/>
    <property type="project" value="UniProtKB-UniRule"/>
</dbReference>
<protein>
    <recommendedName>
        <fullName evidence="3">Methyl-coenzyme M reductase operon protein C</fullName>
    </recommendedName>
</protein>
<organism evidence="4">
    <name type="scientific">Methanothermus fervidus</name>
    <dbReference type="NCBI Taxonomy" id="2180"/>
    <lineage>
        <taxon>Archaea</taxon>
        <taxon>Methanobacteriati</taxon>
        <taxon>Methanobacteriota</taxon>
        <taxon>Methanomada group</taxon>
        <taxon>Methanobacteria</taxon>
        <taxon>Methanobacteriales</taxon>
        <taxon>Methanothermaceae</taxon>
        <taxon>Methanothermus</taxon>
    </lineage>
</organism>
<keyword evidence="1 3" id="KW-0484">Methanogenesis</keyword>
<evidence type="ECO:0000256" key="2">
    <source>
        <dbReference type="ARBA" id="ARBA00025920"/>
    </source>
</evidence>
<proteinExistence type="predicted"/>
<dbReference type="InterPro" id="IPR007687">
    <property type="entry name" value="Me_CoM_Rdtase_prot-C"/>
</dbReference>
<evidence type="ECO:0000256" key="3">
    <source>
        <dbReference type="PIRNR" id="PIRNR003137"/>
    </source>
</evidence>
<evidence type="ECO:0000256" key="1">
    <source>
        <dbReference type="ARBA" id="ARBA00022994"/>
    </source>
</evidence>
<comment type="subunit">
    <text evidence="2 3">MCR is composed of three subunits: alpha, beta, and gamma. The function of proteins C and D is not known.</text>
</comment>